<comment type="caution">
    <text evidence="4">The sequence shown here is derived from an EMBL/GenBank/DDBJ whole genome shotgun (WGS) entry which is preliminary data.</text>
</comment>
<dbReference type="Proteomes" id="UP000852798">
    <property type="component" value="Unassembled WGS sequence"/>
</dbReference>
<accession>A0A0F3SVF0</accession>
<reference evidence="4" key="1">
    <citation type="journal article" date="2018" name="Genome Biol.">
        <title>SKESA: strategic k-mer extension for scrupulous assemblies.</title>
        <authorList>
            <person name="Souvorov A."/>
            <person name="Agarwala R."/>
            <person name="Lipman D.J."/>
        </authorList>
    </citation>
    <scope>NUCLEOTIDE SEQUENCE [LARGE SCALE GENOMIC DNA]</scope>
    <source>
        <strain evidence="4">BCW_4213</strain>
    </source>
</reference>
<evidence type="ECO:0000313" key="10">
    <source>
        <dbReference type="Proteomes" id="UP000534332"/>
    </source>
</evidence>
<dbReference type="EMBL" id="AASSGK010000056">
    <property type="protein sequence ID" value="EFG2163587.1"/>
    <property type="molecule type" value="Genomic_DNA"/>
</dbReference>
<dbReference type="Proteomes" id="UP000655659">
    <property type="component" value="Unassembled WGS sequence"/>
</dbReference>
<dbReference type="Proteomes" id="UP000534332">
    <property type="component" value="Unassembled WGS sequence"/>
</dbReference>
<dbReference type="Pfam" id="PF20155">
    <property type="entry name" value="TMP_3"/>
    <property type="match status" value="1"/>
</dbReference>
<evidence type="ECO:0000313" key="4">
    <source>
        <dbReference type="EMBL" id="HAI2144203.1"/>
    </source>
</evidence>
<dbReference type="InterPro" id="IPR013491">
    <property type="entry name" value="Tape_meas_N"/>
</dbReference>
<dbReference type="Proteomes" id="UP000517067">
    <property type="component" value="Unassembled WGS sequence"/>
</dbReference>
<feature type="domain" description="Tape measure protein N-terminal" evidence="2">
    <location>
        <begin position="111"/>
        <end position="297"/>
    </location>
</feature>
<dbReference type="InterPro" id="IPR053058">
    <property type="entry name" value="Mulikevirus_tape_measure"/>
</dbReference>
<evidence type="ECO:0000256" key="1">
    <source>
        <dbReference type="SAM" id="MobiDB-lite"/>
    </source>
</evidence>
<organism evidence="4">
    <name type="scientific">Escherichia coli</name>
    <dbReference type="NCBI Taxonomy" id="562"/>
    <lineage>
        <taxon>Bacteria</taxon>
        <taxon>Pseudomonadati</taxon>
        <taxon>Pseudomonadota</taxon>
        <taxon>Gammaproteobacteria</taxon>
        <taxon>Enterobacterales</taxon>
        <taxon>Enterobacteriaceae</taxon>
        <taxon>Escherichia</taxon>
    </lineage>
</organism>
<dbReference type="EMBL" id="JABUPU010000076">
    <property type="protein sequence ID" value="NYP88456.1"/>
    <property type="molecule type" value="Genomic_DNA"/>
</dbReference>
<dbReference type="PANTHER" id="PTHR38812">
    <property type="entry name" value="MU-LIKE PROPHAGE FLUMU PROTEIN GP42"/>
    <property type="match status" value="1"/>
</dbReference>
<evidence type="ECO:0000313" key="3">
    <source>
        <dbReference type="EMBL" id="EFG2163587.1"/>
    </source>
</evidence>
<dbReference type="Proteomes" id="UP000306700">
    <property type="component" value="Unassembled WGS sequence"/>
</dbReference>
<dbReference type="NCBIfam" id="TIGR02675">
    <property type="entry name" value="tape_meas_nterm"/>
    <property type="match status" value="1"/>
</dbReference>
<proteinExistence type="predicted"/>
<dbReference type="PANTHER" id="PTHR38812:SF2">
    <property type="entry name" value="MU-LIKE PROPHAGE FLUMU PROTEIN GP42"/>
    <property type="match status" value="1"/>
</dbReference>
<dbReference type="EMBL" id="JAETYU010000008">
    <property type="protein sequence ID" value="MBL6203109.1"/>
    <property type="molecule type" value="Genomic_DNA"/>
</dbReference>
<dbReference type="RefSeq" id="WP_000113523.1">
    <property type="nucleotide sequence ID" value="NZ_AP018808.1"/>
</dbReference>
<evidence type="ECO:0000313" key="9">
    <source>
        <dbReference type="Proteomes" id="UP000517067"/>
    </source>
</evidence>
<feature type="region of interest" description="Disordered" evidence="1">
    <location>
        <begin position="471"/>
        <end position="523"/>
    </location>
</feature>
<reference evidence="4" key="4">
    <citation type="submission" date="2020-02" db="EMBL/GenBank/DDBJ databases">
        <authorList>
            <consortium name="NCBI Pathogen Detection Project"/>
        </authorList>
    </citation>
    <scope>NUCLEOTIDE SEQUENCE</scope>
    <source>
        <strain evidence="4">BCW_4213</strain>
    </source>
</reference>
<evidence type="ECO:0000313" key="5">
    <source>
        <dbReference type="EMBL" id="MBL6203109.1"/>
    </source>
</evidence>
<dbReference type="AlphaFoldDB" id="A0A0F3SVF0"/>
<protein>
    <submittedName>
        <fullName evidence="4 7">Tape measure protein</fullName>
    </submittedName>
</protein>
<evidence type="ECO:0000259" key="2">
    <source>
        <dbReference type="Pfam" id="PF20155"/>
    </source>
</evidence>
<sequence length="691" mass="72409">MARNLRASLIVDLLGNISAKSRQWSQELGAFSRSGQAGLGGLGNAARRAGQETDVLGSRMQRTLAGVRGSIRHVTSDFDRLQGSITGTIGRISNLYGMLAGGAAVYGFNRGFIRPAAEMETYMIRLNSLYKGDRAKTDDVRRWAIQNAKETTWGLAGVMQEYTSSLGFGMSDREARNFVTMLQDQGAVGGWSLSDAQGASLQLKQMYARGSIQAADANILATYGINAYRVLADRLGVDQKVVRKLGEKGLLGPDSIRLLFQTLAEQARGAQKDAMNSWSGLTAMMGDVWDQFARDVMDSGPFEKLKGNLRGFLSWVDSAKSDGSYHSLAESTASAMNQGFEYARDAVTGFYQAIRKVRDTLQALRDAGYGDALDRIGQGAQTAAKYLLYMYLATRALKMARAVGTGIIRPGAALLGYGLSAAAFLTSPFRRSPPAGTPPGTSQGRGQRFINFLTGVNPAAVQPVLVTNWPTGGLSGTGATDTSSGGRQGRGRRKRGPGRGRPVTPPLPPSPVPPSPSSGGAGFWGRMMGRAGGLLSSVGSRMGLGRFSGFFRSAGGLAGRLGGGALWAGAMAAPVLLDGSASATDKGEAVGSLAGSIAGGALGAAAGPVGIAIGSTVGSYLGNYLGGWLTEAWQKLRGSDDESSGQAVQKASARVELVAPEGWQARSIDIDDTSGHGLDVNVWNGGNYGLW</sequence>
<gene>
    <name evidence="3" type="ORF">BRV02_004742</name>
    <name evidence="7" type="ORF">C9160_04255</name>
    <name evidence="6" type="ORF">G4A47_25610</name>
    <name evidence="4" type="ORF">HI055_004647</name>
    <name evidence="5" type="ORF">JNA68_07790</name>
</gene>
<reference evidence="5" key="6">
    <citation type="submission" date="2021-01" db="EMBL/GenBank/DDBJ databases">
        <title>Genomes of Escherichia coli STEC strains from raw meat-based diets for companion animals.</title>
        <authorList>
            <person name="Stevens M.J.A."/>
            <person name="Stephan R."/>
        </authorList>
    </citation>
    <scope>NUCLEOTIDE SEQUENCE</scope>
    <source>
        <strain evidence="5">ATC7-7</strain>
    </source>
</reference>
<feature type="compositionally biased region" description="Basic residues" evidence="1">
    <location>
        <begin position="489"/>
        <end position="498"/>
    </location>
</feature>
<reference evidence="6 9" key="3">
    <citation type="journal article" date="2020" name="J. Appl. Microbiol.">
        <title>Genetic characterization of Shigatoxigenic and enteropathogenic Escherichia coli O80:H2 from diarrheic and septicemic calves and relatedness to human Shigatoxigenic E. coli O80:H2.</title>
        <authorList>
            <person name="Habets A."/>
            <person name="Crombe F."/>
            <person name="Nakamura K."/>
            <person name="Guerin V."/>
            <person name="De Rauw K."/>
            <person name="Pierard D."/>
            <person name="Saulmont M."/>
            <person name="Hayashi T."/>
            <person name="Mainil J.G."/>
            <person name="Thiry D."/>
        </authorList>
    </citation>
    <scope>NUCLEOTIDE SEQUENCE [LARGE SCALE GENOMIC DNA]</scope>
    <source>
        <strain evidence="6 9">EH3307</strain>
    </source>
</reference>
<reference evidence="3 10" key="5">
    <citation type="submission" date="2020-02" db="EMBL/GenBank/DDBJ databases">
        <authorList>
            <person name="Ashton P.M."/>
            <person name="Dallman T."/>
            <person name="Nair S."/>
            <person name="De Pinna E."/>
            <person name="Peters T."/>
            <person name="Grant K."/>
        </authorList>
    </citation>
    <scope>NUCLEOTIDE SEQUENCE [LARGE SCALE GENOMIC DNA]</scope>
    <source>
        <strain evidence="3 10">188143</strain>
    </source>
</reference>
<dbReference type="EMBL" id="DABDSA010000056">
    <property type="protein sequence ID" value="HAI2144203.1"/>
    <property type="molecule type" value="Genomic_DNA"/>
</dbReference>
<evidence type="ECO:0000313" key="6">
    <source>
        <dbReference type="EMBL" id="NYP88456.1"/>
    </source>
</evidence>
<name>A0A0F3SVF0_ECOLX</name>
<dbReference type="EMBL" id="RRNI01000003">
    <property type="protein sequence ID" value="TJH24686.1"/>
    <property type="molecule type" value="Genomic_DNA"/>
</dbReference>
<reference evidence="7 8" key="2">
    <citation type="submission" date="2018-12" db="EMBL/GenBank/DDBJ databases">
        <title>Food and Water Safety Consortium.</title>
        <authorList>
            <person name="Tyson S."/>
            <person name="Peterson C.-L."/>
            <person name="Olson A."/>
            <person name="Tyler S."/>
            <person name="Cabral J."/>
            <person name="Lynch T."/>
            <person name="Knox N."/>
            <person name="Van Domselaar G."/>
            <person name="Graham M."/>
        </authorList>
    </citation>
    <scope>NUCLEOTIDE SEQUENCE [LARGE SCALE GENOMIC DNA]</scope>
    <source>
        <strain evidence="7 8">FWSEC0384</strain>
    </source>
</reference>
<feature type="compositionally biased region" description="Pro residues" evidence="1">
    <location>
        <begin position="503"/>
        <end position="516"/>
    </location>
</feature>
<evidence type="ECO:0000313" key="8">
    <source>
        <dbReference type="Proteomes" id="UP000306700"/>
    </source>
</evidence>
<evidence type="ECO:0000313" key="7">
    <source>
        <dbReference type="EMBL" id="TJH24686.1"/>
    </source>
</evidence>